<keyword evidence="2" id="KW-1185">Reference proteome</keyword>
<dbReference type="InterPro" id="IPR036224">
    <property type="entry name" value="GINS_bundle-like_dom_sf"/>
</dbReference>
<organism evidence="2 3">
    <name type="scientific">Meloidogyne javanica</name>
    <name type="common">Root-knot nematode worm</name>
    <dbReference type="NCBI Taxonomy" id="6303"/>
    <lineage>
        <taxon>Eukaryota</taxon>
        <taxon>Metazoa</taxon>
        <taxon>Ecdysozoa</taxon>
        <taxon>Nematoda</taxon>
        <taxon>Chromadorea</taxon>
        <taxon>Rhabditida</taxon>
        <taxon>Tylenchina</taxon>
        <taxon>Tylenchomorpha</taxon>
        <taxon>Tylenchoidea</taxon>
        <taxon>Meloidogynidae</taxon>
        <taxon>Meloidogyninae</taxon>
        <taxon>Meloidogyne</taxon>
        <taxon>Meloidogyne incognita group</taxon>
    </lineage>
</organism>
<dbReference type="PANTHER" id="PTHR43016:SF16">
    <property type="entry name" value="METALLOPROTEASE, PUTATIVE (AFU_ORTHOLOGUE AFUA_4G07610)-RELATED"/>
    <property type="match status" value="1"/>
</dbReference>
<sequence length="408" mass="45847">MCDPDYGQRWDKMGEVNAIPVGGSESAFLLRKAKFNDDWNGESTMSALLLAQYICQSEGPLWNSVRGNGLAYDASIYILPDRKTITLNLYRCSKLKEAYEKTRKTVLSVLDGELNETEFEAAKRSLVCELVGGQSTIKSTAISAILAIFRNVDTEFTNYLCSQIWNATKENVLKNGSPAIRNLFDDEKSVTAIASNSNQFPSSNQQHISIFTFGINKQHLVNEDYYDLDSILAMKANVHCVFESGTPLEIFPLIGQKLPEAITEVKTHQTVVPVWLLSAGIGDICRFNLPNSYNKISSDVIAAGSNAGKLEATRIVARQHYFYLLGIFLCRYLNTSEAKRISTTLLDGFTSRIGQIISLAVDTSEKMLFYAIQHAERLQREWVRRELSHSKRRSTKRKFNQECGSFLL</sequence>
<dbReference type="GO" id="GO:0046872">
    <property type="term" value="F:metal ion binding"/>
    <property type="evidence" value="ECO:0007669"/>
    <property type="project" value="InterPro"/>
</dbReference>
<dbReference type="PANTHER" id="PTHR43016">
    <property type="entry name" value="PRESEQUENCE PROTEASE"/>
    <property type="match status" value="1"/>
</dbReference>
<dbReference type="WBParaSite" id="scaffold54426_cov347.g25683">
    <property type="protein sequence ID" value="scaffold54426_cov347.g25683"/>
    <property type="gene ID" value="scaffold54426_cov347.g25683"/>
</dbReference>
<dbReference type="InterPro" id="IPR038437">
    <property type="entry name" value="GINS_Psf3_sf"/>
</dbReference>
<dbReference type="SUPFAM" id="SSF158573">
    <property type="entry name" value="GINS helical bundle-like"/>
    <property type="match status" value="1"/>
</dbReference>
<reference evidence="3" key="1">
    <citation type="submission" date="2022-11" db="UniProtKB">
        <authorList>
            <consortium name="WormBaseParasite"/>
        </authorList>
    </citation>
    <scope>IDENTIFICATION</scope>
</reference>
<protein>
    <recommendedName>
        <fullName evidence="1">Peptidase M16 C-terminal domain-containing protein</fullName>
    </recommendedName>
</protein>
<evidence type="ECO:0000313" key="3">
    <source>
        <dbReference type="WBParaSite" id="scaffold54426_cov347.g25683"/>
    </source>
</evidence>
<dbReference type="Pfam" id="PF05193">
    <property type="entry name" value="Peptidase_M16_C"/>
    <property type="match status" value="1"/>
</dbReference>
<dbReference type="Proteomes" id="UP000887561">
    <property type="component" value="Unplaced"/>
</dbReference>
<evidence type="ECO:0000313" key="2">
    <source>
        <dbReference type="Proteomes" id="UP000887561"/>
    </source>
</evidence>
<dbReference type="AlphaFoldDB" id="A0A915MUN5"/>
<dbReference type="InterPro" id="IPR007863">
    <property type="entry name" value="Peptidase_M16_C"/>
</dbReference>
<accession>A0A915MUN5</accession>
<dbReference type="InterPro" id="IPR011249">
    <property type="entry name" value="Metalloenz_LuxS/M16"/>
</dbReference>
<name>A0A915MUN5_MELJA</name>
<dbReference type="SUPFAM" id="SSF63411">
    <property type="entry name" value="LuxS/MPP-like metallohydrolase"/>
    <property type="match status" value="1"/>
</dbReference>
<feature type="domain" description="Peptidase M16 C-terminal" evidence="1">
    <location>
        <begin position="38"/>
        <end position="126"/>
    </location>
</feature>
<dbReference type="Gene3D" id="3.30.830.10">
    <property type="entry name" value="Metalloenzyme, LuxS/M16 peptidase-like"/>
    <property type="match status" value="1"/>
</dbReference>
<dbReference type="Gene3D" id="1.20.58.2050">
    <property type="match status" value="1"/>
</dbReference>
<evidence type="ECO:0000259" key="1">
    <source>
        <dbReference type="Pfam" id="PF05193"/>
    </source>
</evidence>
<proteinExistence type="predicted"/>